<dbReference type="AlphaFoldDB" id="A0A6A7B7Z5"/>
<feature type="non-terminal residue" evidence="4">
    <location>
        <position position="1"/>
    </location>
</feature>
<dbReference type="EMBL" id="MU006306">
    <property type="protein sequence ID" value="KAF2850495.1"/>
    <property type="molecule type" value="Genomic_DNA"/>
</dbReference>
<organism evidence="4 5">
    <name type="scientific">Plenodomus tracheiphilus IPT5</name>
    <dbReference type="NCBI Taxonomy" id="1408161"/>
    <lineage>
        <taxon>Eukaryota</taxon>
        <taxon>Fungi</taxon>
        <taxon>Dikarya</taxon>
        <taxon>Ascomycota</taxon>
        <taxon>Pezizomycotina</taxon>
        <taxon>Dothideomycetes</taxon>
        <taxon>Pleosporomycetidae</taxon>
        <taxon>Pleosporales</taxon>
        <taxon>Pleosporineae</taxon>
        <taxon>Leptosphaeriaceae</taxon>
        <taxon>Plenodomus</taxon>
    </lineage>
</organism>
<proteinExistence type="inferred from homology"/>
<evidence type="ECO:0000256" key="3">
    <source>
        <dbReference type="ARBA" id="ARBA00022679"/>
    </source>
</evidence>
<dbReference type="Gene3D" id="3.90.550.10">
    <property type="entry name" value="Spore Coat Polysaccharide Biosynthesis Protein SpsA, Chain A"/>
    <property type="match status" value="1"/>
</dbReference>
<accession>A0A6A7B7Z5</accession>
<evidence type="ECO:0000256" key="2">
    <source>
        <dbReference type="ARBA" id="ARBA00022676"/>
    </source>
</evidence>
<dbReference type="PANTHER" id="PTHR31306:SF3">
    <property type="entry name" value="NUCLEOTIDE-DIPHOSPHO-SUGAR TRANSFERASE DOMAIN-CONTAINING PROTEIN"/>
    <property type="match status" value="1"/>
</dbReference>
<name>A0A6A7B7Z5_9PLEO</name>
<dbReference type="Pfam" id="PF05637">
    <property type="entry name" value="Glyco_transf_34"/>
    <property type="match status" value="1"/>
</dbReference>
<dbReference type="GO" id="GO:0000139">
    <property type="term" value="C:Golgi membrane"/>
    <property type="evidence" value="ECO:0007669"/>
    <property type="project" value="TreeGrafter"/>
</dbReference>
<dbReference type="PANTHER" id="PTHR31306">
    <property type="entry name" value="ALPHA-1,6-MANNOSYLTRANSFERASE MNN11-RELATED"/>
    <property type="match status" value="1"/>
</dbReference>
<sequence>PRPDTRDTFANLFRPIKLSPTHPGYRDAHGRYLSGAPADEATWTRPLGKKLLIVDIDTRRPTGDNQIFNTERKIDWENLQYEGAGLVTGGISSHYLYAMIHGYDYMHYQALEMDDIHQTWVKPHVFKELLPDYQFIVFLDADAVFSHLEIPLEWMFNRWGITENTMIAMPHDTEEFRDETPISVDSTGLPVLNSGFVVLQNHSLTLDMLSAWANCPTEERYEGCAEWKHNWSHEQRAFAEYIRHDPEFNVSADSIIGIPCDDAMGWPGFKDRMEMQGNIGISDCSGHLVRHYTLGKDELKDEGTKIIMQSLMEILQKNIIKHQAATYKTEYDPAMILDNDKDTDYDEIEG</sequence>
<dbReference type="OrthoDB" id="3763672at2759"/>
<evidence type="ECO:0000313" key="5">
    <source>
        <dbReference type="Proteomes" id="UP000799423"/>
    </source>
</evidence>
<keyword evidence="2" id="KW-0328">Glycosyltransferase</keyword>
<evidence type="ECO:0008006" key="6">
    <source>
        <dbReference type="Google" id="ProtNLM"/>
    </source>
</evidence>
<evidence type="ECO:0000256" key="1">
    <source>
        <dbReference type="ARBA" id="ARBA00005664"/>
    </source>
</evidence>
<keyword evidence="3" id="KW-0808">Transferase</keyword>
<dbReference type="Proteomes" id="UP000799423">
    <property type="component" value="Unassembled WGS sequence"/>
</dbReference>
<protein>
    <recommendedName>
        <fullName evidence="6">Nucleotide-diphospho-sugar transferase domain-containing protein</fullName>
    </recommendedName>
</protein>
<keyword evidence="5" id="KW-1185">Reference proteome</keyword>
<dbReference type="GO" id="GO:0006487">
    <property type="term" value="P:protein N-linked glycosylation"/>
    <property type="evidence" value="ECO:0007669"/>
    <property type="project" value="TreeGrafter"/>
</dbReference>
<reference evidence="4" key="1">
    <citation type="submission" date="2020-01" db="EMBL/GenBank/DDBJ databases">
        <authorList>
            <consortium name="DOE Joint Genome Institute"/>
            <person name="Haridas S."/>
            <person name="Albert R."/>
            <person name="Binder M."/>
            <person name="Bloem J."/>
            <person name="Labutti K."/>
            <person name="Salamov A."/>
            <person name="Andreopoulos B."/>
            <person name="Baker S.E."/>
            <person name="Barry K."/>
            <person name="Bills G."/>
            <person name="Bluhm B.H."/>
            <person name="Cannon C."/>
            <person name="Castanera R."/>
            <person name="Culley D.E."/>
            <person name="Daum C."/>
            <person name="Ezra D."/>
            <person name="Gonzalez J.B."/>
            <person name="Henrissat B."/>
            <person name="Kuo A."/>
            <person name="Liang C."/>
            <person name="Lipzen A."/>
            <person name="Lutzoni F."/>
            <person name="Magnuson J."/>
            <person name="Mondo S."/>
            <person name="Nolan M."/>
            <person name="Ohm R."/>
            <person name="Pangilinan J."/>
            <person name="Park H.-J."/>
            <person name="Ramirez L."/>
            <person name="Alfaro M."/>
            <person name="Sun H."/>
            <person name="Tritt A."/>
            <person name="Yoshinaga Y."/>
            <person name="Zwiers L.-H."/>
            <person name="Turgeon B.G."/>
            <person name="Goodwin S.B."/>
            <person name="Spatafora J.W."/>
            <person name="Crous P.W."/>
            <person name="Grigoriev I.V."/>
        </authorList>
    </citation>
    <scope>NUCLEOTIDE SEQUENCE</scope>
    <source>
        <strain evidence="4">IPT5</strain>
    </source>
</reference>
<evidence type="ECO:0000313" key="4">
    <source>
        <dbReference type="EMBL" id="KAF2850495.1"/>
    </source>
</evidence>
<gene>
    <name evidence="4" type="ORF">T440DRAFT_396620</name>
</gene>
<comment type="similarity">
    <text evidence="1">Belongs to the glycosyltransferase 34 family.</text>
</comment>
<dbReference type="GO" id="GO:0016757">
    <property type="term" value="F:glycosyltransferase activity"/>
    <property type="evidence" value="ECO:0007669"/>
    <property type="project" value="UniProtKB-KW"/>
</dbReference>
<dbReference type="InterPro" id="IPR029044">
    <property type="entry name" value="Nucleotide-diphossugar_trans"/>
</dbReference>
<dbReference type="InterPro" id="IPR008630">
    <property type="entry name" value="Glyco_trans_34"/>
</dbReference>